<evidence type="ECO:0000256" key="4">
    <source>
        <dbReference type="ARBA" id="ARBA00022679"/>
    </source>
</evidence>
<dbReference type="InterPro" id="IPR032805">
    <property type="entry name" value="Wax_synthase_dom"/>
</dbReference>
<sequence>MVDLRITDFFPGFLVPVEAYPSFLAGFALLFVSIYTFTIKANTAGCALIRFAFAPLAVRCFLDFGYAGYNTPGRQPAVGMATICIYGIFRVIDTTIVSLFDERPPAWINKADGKVIPMPSSVGGRLLYSFDLLTSLRGISSLPDRYWEWAPRPLTTYSPSSRLDFLKERFVTLVSSYLLVDLFDTLNKSRDWDPSNRHPITSLSVPEQIVFATSVCVGIVLALINTTALVSFVAVALGSPPACWPPMFDGNTLGPFTASSLTDFWTRRWHATFRRTFARLAVPPLALVSKLFLGQPYVHRLARLFLTFGASTLLHCFIMFRMDFHPQWHNPDGPILFDSSIIAFFMLQPIGLLAEWLVIVPVSKALFGEKGSQRVTRVWVWCFVVFTGRYWSDCWVHRGMWHPSEKVMGYSLVRGLLYGRWPID</sequence>
<comment type="subcellular location">
    <subcellularLocation>
        <location evidence="1">Membrane</location>
        <topology evidence="1">Multi-pass membrane protein</topology>
    </subcellularLocation>
</comment>
<reference evidence="10 11" key="1">
    <citation type="submission" date="2015-04" db="EMBL/GenBank/DDBJ databases">
        <title>Complete genome sequence of Schizopora paradoxa KUC8140, a cosmopolitan wood degrader in East Asia.</title>
        <authorList>
            <consortium name="DOE Joint Genome Institute"/>
            <person name="Min B."/>
            <person name="Park H."/>
            <person name="Jang Y."/>
            <person name="Kim J.-J."/>
            <person name="Kim K.H."/>
            <person name="Pangilinan J."/>
            <person name="Lipzen A."/>
            <person name="Riley R."/>
            <person name="Grigoriev I.V."/>
            <person name="Spatafora J.W."/>
            <person name="Choi I.-G."/>
        </authorList>
    </citation>
    <scope>NUCLEOTIDE SEQUENCE [LARGE SCALE GENOMIC DNA]</scope>
    <source>
        <strain evidence="10 11">KUC8140</strain>
    </source>
</reference>
<evidence type="ECO:0000256" key="8">
    <source>
        <dbReference type="SAM" id="Phobius"/>
    </source>
</evidence>
<keyword evidence="5 8" id="KW-0812">Transmembrane</keyword>
<proteinExistence type="inferred from homology"/>
<keyword evidence="7 8" id="KW-0472">Membrane</keyword>
<dbReference type="InParanoid" id="A0A0H2RKC2"/>
<feature type="transmembrane region" description="Helical" evidence="8">
    <location>
        <begin position="340"/>
        <end position="363"/>
    </location>
</feature>
<dbReference type="PANTHER" id="PTHR31595">
    <property type="entry name" value="LONG-CHAIN-ALCOHOL O-FATTY-ACYLTRANSFERASE 3-RELATED"/>
    <property type="match status" value="1"/>
</dbReference>
<gene>
    <name evidence="10" type="ORF">SCHPADRAFT_915677</name>
</gene>
<dbReference type="GO" id="GO:0008374">
    <property type="term" value="F:O-acyltransferase activity"/>
    <property type="evidence" value="ECO:0007669"/>
    <property type="project" value="InterPro"/>
</dbReference>
<comment type="similarity">
    <text evidence="3">Belongs to the wax synthase family.</text>
</comment>
<dbReference type="EMBL" id="KQ085980">
    <property type="protein sequence ID" value="KLO12329.1"/>
    <property type="molecule type" value="Genomic_DNA"/>
</dbReference>
<dbReference type="Pfam" id="PF13813">
    <property type="entry name" value="MBOAT_2"/>
    <property type="match status" value="1"/>
</dbReference>
<evidence type="ECO:0000256" key="5">
    <source>
        <dbReference type="ARBA" id="ARBA00022692"/>
    </source>
</evidence>
<evidence type="ECO:0000313" key="11">
    <source>
        <dbReference type="Proteomes" id="UP000053477"/>
    </source>
</evidence>
<feature type="transmembrane region" description="Helical" evidence="8">
    <location>
        <begin position="20"/>
        <end position="39"/>
    </location>
</feature>
<dbReference type="STRING" id="27342.A0A0H2RKC2"/>
<keyword evidence="11" id="KW-1185">Reference proteome</keyword>
<name>A0A0H2RKC2_9AGAM</name>
<evidence type="ECO:0000256" key="2">
    <source>
        <dbReference type="ARBA" id="ARBA00005179"/>
    </source>
</evidence>
<dbReference type="AlphaFoldDB" id="A0A0H2RKC2"/>
<keyword evidence="6 8" id="KW-1133">Transmembrane helix</keyword>
<comment type="pathway">
    <text evidence="2">Secondary metabolite biosynthesis.</text>
</comment>
<feature type="domain" description="Wax synthase" evidence="9">
    <location>
        <begin position="244"/>
        <end position="325"/>
    </location>
</feature>
<dbReference type="GO" id="GO:0006629">
    <property type="term" value="P:lipid metabolic process"/>
    <property type="evidence" value="ECO:0007669"/>
    <property type="project" value="InterPro"/>
</dbReference>
<feature type="transmembrane region" description="Helical" evidence="8">
    <location>
        <begin position="75"/>
        <end position="100"/>
    </location>
</feature>
<evidence type="ECO:0000256" key="3">
    <source>
        <dbReference type="ARBA" id="ARBA00007282"/>
    </source>
</evidence>
<evidence type="ECO:0000256" key="1">
    <source>
        <dbReference type="ARBA" id="ARBA00004141"/>
    </source>
</evidence>
<dbReference type="GO" id="GO:0016020">
    <property type="term" value="C:membrane"/>
    <property type="evidence" value="ECO:0007669"/>
    <property type="project" value="UniProtKB-SubCell"/>
</dbReference>
<dbReference type="OrthoDB" id="1077582at2759"/>
<protein>
    <recommendedName>
        <fullName evidence="9">Wax synthase domain-containing protein</fullName>
    </recommendedName>
</protein>
<evidence type="ECO:0000313" key="10">
    <source>
        <dbReference type="EMBL" id="KLO12329.1"/>
    </source>
</evidence>
<feature type="transmembrane region" description="Helical" evidence="8">
    <location>
        <begin position="375"/>
        <end position="392"/>
    </location>
</feature>
<accession>A0A0H2RKC2</accession>
<feature type="transmembrane region" description="Helical" evidence="8">
    <location>
        <begin position="276"/>
        <end position="294"/>
    </location>
</feature>
<feature type="transmembrane region" description="Helical" evidence="8">
    <location>
        <begin position="209"/>
        <end position="237"/>
    </location>
</feature>
<organism evidence="10 11">
    <name type="scientific">Schizopora paradoxa</name>
    <dbReference type="NCBI Taxonomy" id="27342"/>
    <lineage>
        <taxon>Eukaryota</taxon>
        <taxon>Fungi</taxon>
        <taxon>Dikarya</taxon>
        <taxon>Basidiomycota</taxon>
        <taxon>Agaricomycotina</taxon>
        <taxon>Agaricomycetes</taxon>
        <taxon>Hymenochaetales</taxon>
        <taxon>Schizoporaceae</taxon>
        <taxon>Schizopora</taxon>
    </lineage>
</organism>
<dbReference type="InterPro" id="IPR044851">
    <property type="entry name" value="Wax_synthase"/>
</dbReference>
<evidence type="ECO:0000259" key="9">
    <source>
        <dbReference type="Pfam" id="PF13813"/>
    </source>
</evidence>
<keyword evidence="4" id="KW-0808">Transferase</keyword>
<evidence type="ECO:0000256" key="7">
    <source>
        <dbReference type="ARBA" id="ARBA00023136"/>
    </source>
</evidence>
<feature type="transmembrane region" description="Helical" evidence="8">
    <location>
        <begin position="51"/>
        <end position="69"/>
    </location>
</feature>
<evidence type="ECO:0000256" key="6">
    <source>
        <dbReference type="ARBA" id="ARBA00022989"/>
    </source>
</evidence>
<feature type="transmembrane region" description="Helical" evidence="8">
    <location>
        <begin position="301"/>
        <end position="320"/>
    </location>
</feature>
<dbReference type="PANTHER" id="PTHR31595:SF57">
    <property type="entry name" value="OS04G0481900 PROTEIN"/>
    <property type="match status" value="1"/>
</dbReference>
<dbReference type="Proteomes" id="UP000053477">
    <property type="component" value="Unassembled WGS sequence"/>
</dbReference>